<dbReference type="GO" id="GO:0005886">
    <property type="term" value="C:plasma membrane"/>
    <property type="evidence" value="ECO:0007669"/>
    <property type="project" value="TreeGrafter"/>
</dbReference>
<dbReference type="Pfam" id="PF26584">
    <property type="entry name" value="At1g61900"/>
    <property type="match status" value="1"/>
</dbReference>
<gene>
    <name evidence="2" type="primary">Vigan.01G132400</name>
    <name evidence="2" type="ORF">VIGAN_01132400</name>
</gene>
<evidence type="ECO:0000259" key="1">
    <source>
        <dbReference type="Pfam" id="PF26584"/>
    </source>
</evidence>
<dbReference type="PANTHER" id="PTHR33831">
    <property type="entry name" value="GPI-ANCHORED PROTEIN"/>
    <property type="match status" value="1"/>
</dbReference>
<keyword evidence="3" id="KW-1185">Reference proteome</keyword>
<dbReference type="PANTHER" id="PTHR33831:SF5">
    <property type="entry name" value="OS07G0102300 PROTEIN"/>
    <property type="match status" value="1"/>
</dbReference>
<evidence type="ECO:0000313" key="2">
    <source>
        <dbReference type="EMBL" id="BAT73788.1"/>
    </source>
</evidence>
<protein>
    <recommendedName>
        <fullName evidence="1">At1g61900-like C-terminal domain-containing protein</fullName>
    </recommendedName>
</protein>
<feature type="domain" description="At1g61900-like C-terminal" evidence="1">
    <location>
        <begin position="2"/>
        <end position="64"/>
    </location>
</feature>
<organism evidence="2 3">
    <name type="scientific">Vigna angularis var. angularis</name>
    <dbReference type="NCBI Taxonomy" id="157739"/>
    <lineage>
        <taxon>Eukaryota</taxon>
        <taxon>Viridiplantae</taxon>
        <taxon>Streptophyta</taxon>
        <taxon>Embryophyta</taxon>
        <taxon>Tracheophyta</taxon>
        <taxon>Spermatophyta</taxon>
        <taxon>Magnoliopsida</taxon>
        <taxon>eudicotyledons</taxon>
        <taxon>Gunneridae</taxon>
        <taxon>Pentapetalae</taxon>
        <taxon>rosids</taxon>
        <taxon>fabids</taxon>
        <taxon>Fabales</taxon>
        <taxon>Fabaceae</taxon>
        <taxon>Papilionoideae</taxon>
        <taxon>50 kb inversion clade</taxon>
        <taxon>NPAAA clade</taxon>
        <taxon>indigoferoid/millettioid clade</taxon>
        <taxon>Phaseoleae</taxon>
        <taxon>Vigna</taxon>
    </lineage>
</organism>
<dbReference type="AlphaFoldDB" id="A0A0S3QZK9"/>
<dbReference type="InterPro" id="IPR059003">
    <property type="entry name" value="At1g61900_C"/>
</dbReference>
<evidence type="ECO:0000313" key="3">
    <source>
        <dbReference type="Proteomes" id="UP000291084"/>
    </source>
</evidence>
<dbReference type="InterPro" id="IPR040336">
    <property type="entry name" value="At1g61900-like"/>
</dbReference>
<accession>A0A0S3QZK9</accession>
<sequence length="99" mass="10785">MQVARGCGDGISNKTACCNAMESYVSHLQKQSLIMNLQALDCAKTLAMKLKRSKITADIYGLCHITLKDFFLQVGNQGKVSLMGKEGEGGSLKLYKLII</sequence>
<dbReference type="EMBL" id="AP015034">
    <property type="protein sequence ID" value="BAT73788.1"/>
    <property type="molecule type" value="Genomic_DNA"/>
</dbReference>
<dbReference type="OrthoDB" id="1735494at2759"/>
<reference evidence="2 3" key="1">
    <citation type="journal article" date="2015" name="Sci. Rep.">
        <title>The power of single molecule real-time sequencing technology in the de novo assembly of a eukaryotic genome.</title>
        <authorList>
            <person name="Sakai H."/>
            <person name="Naito K."/>
            <person name="Ogiso-Tanaka E."/>
            <person name="Takahashi Y."/>
            <person name="Iseki K."/>
            <person name="Muto C."/>
            <person name="Satou K."/>
            <person name="Teruya K."/>
            <person name="Shiroma A."/>
            <person name="Shimoji M."/>
            <person name="Hirano T."/>
            <person name="Itoh T."/>
            <person name="Kaga A."/>
            <person name="Tomooka N."/>
        </authorList>
    </citation>
    <scope>NUCLEOTIDE SEQUENCE [LARGE SCALE GENOMIC DNA]</scope>
    <source>
        <strain evidence="3">cv. Shumari</strain>
    </source>
</reference>
<name>A0A0S3QZK9_PHAAN</name>
<proteinExistence type="predicted"/>
<dbReference type="Proteomes" id="UP000291084">
    <property type="component" value="Chromosome 1"/>
</dbReference>